<keyword evidence="5 11" id="KW-0479">Metal-binding</keyword>
<comment type="similarity">
    <text evidence="2">Belongs to the cytochrome P450 family.</text>
</comment>
<evidence type="ECO:0008006" key="15">
    <source>
        <dbReference type="Google" id="ProtNLM"/>
    </source>
</evidence>
<comment type="caution">
    <text evidence="13">The sequence shown here is derived from an EMBL/GenBank/DDBJ whole genome shotgun (WGS) entry which is preliminary data.</text>
</comment>
<dbReference type="GO" id="GO:0004497">
    <property type="term" value="F:monooxygenase activity"/>
    <property type="evidence" value="ECO:0007669"/>
    <property type="project" value="UniProtKB-KW"/>
</dbReference>
<dbReference type="SUPFAM" id="SSF48264">
    <property type="entry name" value="Cytochrome P450"/>
    <property type="match status" value="2"/>
</dbReference>
<evidence type="ECO:0000256" key="5">
    <source>
        <dbReference type="ARBA" id="ARBA00022723"/>
    </source>
</evidence>
<dbReference type="PANTHER" id="PTHR24282:SF255">
    <property type="entry name" value="CYTOCHROME P450 72A11-RELATED"/>
    <property type="match status" value="1"/>
</dbReference>
<dbReference type="GO" id="GO:0005506">
    <property type="term" value="F:iron ion binding"/>
    <property type="evidence" value="ECO:0007669"/>
    <property type="project" value="InterPro"/>
</dbReference>
<evidence type="ECO:0000313" key="13">
    <source>
        <dbReference type="EMBL" id="KAH7512759.1"/>
    </source>
</evidence>
<evidence type="ECO:0000256" key="6">
    <source>
        <dbReference type="ARBA" id="ARBA00022989"/>
    </source>
</evidence>
<evidence type="ECO:0000256" key="4">
    <source>
        <dbReference type="ARBA" id="ARBA00022692"/>
    </source>
</evidence>
<dbReference type="InterPro" id="IPR017972">
    <property type="entry name" value="Cyt_P450_CS"/>
</dbReference>
<evidence type="ECO:0000256" key="3">
    <source>
        <dbReference type="ARBA" id="ARBA00022617"/>
    </source>
</evidence>
<dbReference type="Pfam" id="PF00067">
    <property type="entry name" value="p450"/>
    <property type="match status" value="2"/>
</dbReference>
<protein>
    <recommendedName>
        <fullName evidence="15">Cytochrome P450 CYP72A219-like</fullName>
    </recommendedName>
</protein>
<keyword evidence="8 11" id="KW-0408">Iron</keyword>
<keyword evidence="10 12" id="KW-0472">Membrane</keyword>
<dbReference type="InterPro" id="IPR002401">
    <property type="entry name" value="Cyt_P450_E_grp-I"/>
</dbReference>
<accession>A0A978UDB6</accession>
<dbReference type="GO" id="GO:0016705">
    <property type="term" value="F:oxidoreductase activity, acting on paired donors, with incorporation or reduction of molecular oxygen"/>
    <property type="evidence" value="ECO:0007669"/>
    <property type="project" value="InterPro"/>
</dbReference>
<keyword evidence="3 11" id="KW-0349">Heme</keyword>
<keyword evidence="6 12" id="KW-1133">Transmembrane helix</keyword>
<dbReference type="InterPro" id="IPR036396">
    <property type="entry name" value="Cyt_P450_sf"/>
</dbReference>
<evidence type="ECO:0000256" key="2">
    <source>
        <dbReference type="ARBA" id="ARBA00010617"/>
    </source>
</evidence>
<proteinExistence type="inferred from homology"/>
<feature type="binding site" description="axial binding residue" evidence="11">
    <location>
        <position position="480"/>
    </location>
    <ligand>
        <name>heme</name>
        <dbReference type="ChEBI" id="CHEBI:30413"/>
    </ligand>
    <ligandPart>
        <name>Fe</name>
        <dbReference type="ChEBI" id="CHEBI:18248"/>
    </ligandPart>
</feature>
<dbReference type="PROSITE" id="PS00086">
    <property type="entry name" value="CYTOCHROME_P450"/>
    <property type="match status" value="1"/>
</dbReference>
<dbReference type="Gene3D" id="1.10.630.10">
    <property type="entry name" value="Cytochrome P450"/>
    <property type="match status" value="2"/>
</dbReference>
<dbReference type="FunFam" id="1.10.630.10:FF:000029">
    <property type="entry name" value="Cytochrome P450 734A1"/>
    <property type="match status" value="1"/>
</dbReference>
<dbReference type="PRINTS" id="PR00463">
    <property type="entry name" value="EP450I"/>
</dbReference>
<evidence type="ECO:0000256" key="9">
    <source>
        <dbReference type="ARBA" id="ARBA00023033"/>
    </source>
</evidence>
<comment type="subcellular location">
    <subcellularLocation>
        <location evidence="1">Membrane</location>
        <topology evidence="1">Single-pass membrane protein</topology>
    </subcellularLocation>
</comment>
<dbReference type="PANTHER" id="PTHR24282">
    <property type="entry name" value="CYTOCHROME P450 FAMILY MEMBER"/>
    <property type="match status" value="1"/>
</dbReference>
<keyword evidence="7" id="KW-0560">Oxidoreductase</keyword>
<evidence type="ECO:0000256" key="11">
    <source>
        <dbReference type="PIRSR" id="PIRSR602401-1"/>
    </source>
</evidence>
<evidence type="ECO:0000256" key="12">
    <source>
        <dbReference type="SAM" id="Phobius"/>
    </source>
</evidence>
<evidence type="ECO:0000256" key="8">
    <source>
        <dbReference type="ARBA" id="ARBA00023004"/>
    </source>
</evidence>
<dbReference type="GO" id="GO:0016020">
    <property type="term" value="C:membrane"/>
    <property type="evidence" value="ECO:0007669"/>
    <property type="project" value="UniProtKB-SubCell"/>
</dbReference>
<gene>
    <name evidence="13" type="ORF">FEM48_Zijuj12G0124400</name>
</gene>
<dbReference type="GO" id="GO:0020037">
    <property type="term" value="F:heme binding"/>
    <property type="evidence" value="ECO:0007669"/>
    <property type="project" value="InterPro"/>
</dbReference>
<dbReference type="CDD" id="cd20642">
    <property type="entry name" value="CYP72"/>
    <property type="match status" value="1"/>
</dbReference>
<keyword evidence="9" id="KW-0503">Monooxygenase</keyword>
<organism evidence="13 14">
    <name type="scientific">Ziziphus jujuba var. spinosa</name>
    <dbReference type="NCBI Taxonomy" id="714518"/>
    <lineage>
        <taxon>Eukaryota</taxon>
        <taxon>Viridiplantae</taxon>
        <taxon>Streptophyta</taxon>
        <taxon>Embryophyta</taxon>
        <taxon>Tracheophyta</taxon>
        <taxon>Spermatophyta</taxon>
        <taxon>Magnoliopsida</taxon>
        <taxon>eudicotyledons</taxon>
        <taxon>Gunneridae</taxon>
        <taxon>Pentapetalae</taxon>
        <taxon>rosids</taxon>
        <taxon>fabids</taxon>
        <taxon>Rosales</taxon>
        <taxon>Rhamnaceae</taxon>
        <taxon>Paliureae</taxon>
        <taxon>Ziziphus</taxon>
    </lineage>
</organism>
<comment type="cofactor">
    <cofactor evidence="11">
        <name>heme</name>
        <dbReference type="ChEBI" id="CHEBI:30413"/>
    </cofactor>
</comment>
<dbReference type="EMBL" id="JAEACU010000012">
    <property type="protein sequence ID" value="KAH7512759.1"/>
    <property type="molecule type" value="Genomic_DNA"/>
</dbReference>
<evidence type="ECO:0000256" key="7">
    <source>
        <dbReference type="ARBA" id="ARBA00023002"/>
    </source>
</evidence>
<feature type="transmembrane region" description="Helical" evidence="12">
    <location>
        <begin position="722"/>
        <end position="740"/>
    </location>
</feature>
<keyword evidence="4 12" id="KW-0812">Transmembrane</keyword>
<reference evidence="13" key="1">
    <citation type="journal article" date="2021" name="Front. Plant Sci.">
        <title>Chromosome-Scale Genome Assembly for Chinese Sour Jujube and Insights Into Its Genome Evolution and Domestication Signature.</title>
        <authorList>
            <person name="Shen L.-Y."/>
            <person name="Luo H."/>
            <person name="Wang X.-L."/>
            <person name="Wang X.-M."/>
            <person name="Qiu X.-J."/>
            <person name="Liu H."/>
            <person name="Zhou S.-S."/>
            <person name="Jia K.-H."/>
            <person name="Nie S."/>
            <person name="Bao Y.-T."/>
            <person name="Zhang R.-G."/>
            <person name="Yun Q.-Z."/>
            <person name="Chai Y.-H."/>
            <person name="Lu J.-Y."/>
            <person name="Li Y."/>
            <person name="Zhao S.-W."/>
            <person name="Mao J.-F."/>
            <person name="Jia S.-G."/>
            <person name="Mao Y.-M."/>
        </authorList>
    </citation>
    <scope>NUCLEOTIDE SEQUENCE</scope>
    <source>
        <strain evidence="13">AT0</strain>
        <tissue evidence="13">Leaf</tissue>
    </source>
</reference>
<dbReference type="InterPro" id="IPR050665">
    <property type="entry name" value="Cytochrome_P450_Monooxygen"/>
</dbReference>
<evidence type="ECO:0000313" key="14">
    <source>
        <dbReference type="Proteomes" id="UP000813462"/>
    </source>
</evidence>
<dbReference type="PRINTS" id="PR00385">
    <property type="entry name" value="P450"/>
</dbReference>
<dbReference type="InterPro" id="IPR001128">
    <property type="entry name" value="Cyt_P450"/>
</dbReference>
<evidence type="ECO:0000256" key="10">
    <source>
        <dbReference type="ARBA" id="ARBA00023136"/>
    </source>
</evidence>
<evidence type="ECO:0000256" key="1">
    <source>
        <dbReference type="ARBA" id="ARBA00004167"/>
    </source>
</evidence>
<name>A0A978UDB6_ZIZJJ</name>
<dbReference type="Proteomes" id="UP000813462">
    <property type="component" value="Unassembled WGS sequence"/>
</dbReference>
<sequence>MYSLAPSISRLEMEVSGARAAVYVGLISIAVALAWRVLNWVWFRPKRLERFLRQQGLSGNSYRLLFGDMKESSVMIEEAKSKPMNLSHDTAPRVLPFLHETVKNFGNNSFTWLGPYPSVIVGNPEDAKDVFAKYVDFQKPKSNPAVQLIVTGLVNHEEEKWAKHRRIINPAFHAEKLKQMVPAFEVCCSKMMSEWEDLVSKEGSCELDVWPFLQNLTADAISRTAFGSSYQEGRKIFQLLRELAELITNHIYSVSVNIPGWRFLPTKMNKRMMEIDKEIKATLKDLINIRGEEMKMGGGTKDDLLGILLESNFKEIQQHGNKKSVGMSTKDVIDECKLFYLAGHETTSVLLVFAMILLSMHPNWQHRAREEVLQAFGNKKPDFDGITHLKVVTMILNEVLRLYPPVPAFHRKVHKKTQLGKLTLPAGVYVLIPSLLVHHDKELWGEDATTFNPERFSEGVSKATNGRVCFLSFGWGPRICIGQNFAMMEAKMALSMILQRFTFELSPSYAHAPHFVLTLQPQFGAHIILHKHDHTNKGIEVAEAGKMPQARWSCRPFLSAFLCRLEPEQHSEVAIKEEEYFTSRRSKFNSQLKLFNQFTFHDGSRNEKQASLNKRRAGEEAKDDLLGILLEPDWNQIQENGSNNAMMSIEDVIEVCKLFYFAKQETTSALLVWTMILLSRYPNWQARAREEVLVVIGSNKPDFNDQTHLKIVTFCSSVLTEIILSFFLFALVGTAGSKIIPNNCLFRSNR</sequence>
<feature type="transmembrane region" description="Helical" evidence="12">
    <location>
        <begin position="20"/>
        <end position="43"/>
    </location>
</feature>
<dbReference type="AlphaFoldDB" id="A0A978UDB6"/>